<gene>
    <name evidence="2" type="ORF">L596_012782</name>
</gene>
<evidence type="ECO:0000256" key="1">
    <source>
        <dbReference type="SAM" id="MobiDB-lite"/>
    </source>
</evidence>
<sequence length="126" mass="14178">MTTFFIIIEATHRHGFLQQTSPCPRRRRIGHHLWSICCLASHQLLAVPPDAFGSDPEPRGPHPRGRSRSALLRPRSGLHARRSWPLRRQHGPSSDSSRSSSGGQLQSVSENLWLSGSNLFRLNKDI</sequence>
<keyword evidence="3" id="KW-1185">Reference proteome</keyword>
<protein>
    <submittedName>
        <fullName evidence="2">Uncharacterized protein</fullName>
    </submittedName>
</protein>
<feature type="region of interest" description="Disordered" evidence="1">
    <location>
        <begin position="49"/>
        <end position="107"/>
    </location>
</feature>
<name>A0A4U5NY46_STECR</name>
<proteinExistence type="predicted"/>
<organism evidence="2 3">
    <name type="scientific">Steinernema carpocapsae</name>
    <name type="common">Entomopathogenic nematode</name>
    <dbReference type="NCBI Taxonomy" id="34508"/>
    <lineage>
        <taxon>Eukaryota</taxon>
        <taxon>Metazoa</taxon>
        <taxon>Ecdysozoa</taxon>
        <taxon>Nematoda</taxon>
        <taxon>Chromadorea</taxon>
        <taxon>Rhabditida</taxon>
        <taxon>Tylenchina</taxon>
        <taxon>Panagrolaimomorpha</taxon>
        <taxon>Strongyloidoidea</taxon>
        <taxon>Steinernematidae</taxon>
        <taxon>Steinernema</taxon>
    </lineage>
</organism>
<dbReference type="Proteomes" id="UP000298663">
    <property type="component" value="Unassembled WGS sequence"/>
</dbReference>
<accession>A0A4U5NY46</accession>
<evidence type="ECO:0000313" key="2">
    <source>
        <dbReference type="EMBL" id="TKR88557.1"/>
    </source>
</evidence>
<reference evidence="2 3" key="1">
    <citation type="journal article" date="2015" name="Genome Biol.">
        <title>Comparative genomics of Steinernema reveals deeply conserved gene regulatory networks.</title>
        <authorList>
            <person name="Dillman A.R."/>
            <person name="Macchietto M."/>
            <person name="Porter C.F."/>
            <person name="Rogers A."/>
            <person name="Williams B."/>
            <person name="Antoshechkin I."/>
            <person name="Lee M.M."/>
            <person name="Goodwin Z."/>
            <person name="Lu X."/>
            <person name="Lewis E.E."/>
            <person name="Goodrich-Blair H."/>
            <person name="Stock S.P."/>
            <person name="Adams B.J."/>
            <person name="Sternberg P.W."/>
            <person name="Mortazavi A."/>
        </authorList>
    </citation>
    <scope>NUCLEOTIDE SEQUENCE [LARGE SCALE GENOMIC DNA]</scope>
    <source>
        <strain evidence="2 3">ALL</strain>
    </source>
</reference>
<feature type="compositionally biased region" description="Low complexity" evidence="1">
    <location>
        <begin position="91"/>
        <end position="107"/>
    </location>
</feature>
<dbReference type="AlphaFoldDB" id="A0A4U5NY46"/>
<comment type="caution">
    <text evidence="2">The sequence shown here is derived from an EMBL/GenBank/DDBJ whole genome shotgun (WGS) entry which is preliminary data.</text>
</comment>
<reference evidence="2 3" key="2">
    <citation type="journal article" date="2019" name="G3 (Bethesda)">
        <title>Hybrid Assembly of the Genome of the Entomopathogenic Nematode Steinernema carpocapsae Identifies the X-Chromosome.</title>
        <authorList>
            <person name="Serra L."/>
            <person name="Macchietto M."/>
            <person name="Macias-Munoz A."/>
            <person name="McGill C.J."/>
            <person name="Rodriguez I.M."/>
            <person name="Rodriguez B."/>
            <person name="Murad R."/>
            <person name="Mortazavi A."/>
        </authorList>
    </citation>
    <scope>NUCLEOTIDE SEQUENCE [LARGE SCALE GENOMIC DNA]</scope>
    <source>
        <strain evidence="2 3">ALL</strain>
    </source>
</reference>
<dbReference type="EMBL" id="AZBU02000003">
    <property type="protein sequence ID" value="TKR88557.1"/>
    <property type="molecule type" value="Genomic_DNA"/>
</dbReference>
<evidence type="ECO:0000313" key="3">
    <source>
        <dbReference type="Proteomes" id="UP000298663"/>
    </source>
</evidence>
<feature type="compositionally biased region" description="Basic residues" evidence="1">
    <location>
        <begin position="76"/>
        <end position="90"/>
    </location>
</feature>